<dbReference type="EnsemblPlants" id="HORVU.MOREX.r3.5HG0532240.1">
    <property type="protein sequence ID" value="HORVU.MOREX.r3.5HG0532240.1.CDS1"/>
    <property type="gene ID" value="HORVU.MOREX.r3.5HG0532240"/>
</dbReference>
<accession>A0A8I6XZM3</accession>
<dbReference type="SMR" id="A0A8I6XZM3"/>
<reference evidence="1" key="2">
    <citation type="submission" date="2020-10" db="EMBL/GenBank/DDBJ databases">
        <authorList>
            <person name="Scholz U."/>
            <person name="Mascher M."/>
            <person name="Fiebig A."/>
        </authorList>
    </citation>
    <scope>NUCLEOTIDE SEQUENCE [LARGE SCALE GENOMIC DNA]</scope>
    <source>
        <strain evidence="1">cv. Morex</strain>
    </source>
</reference>
<protein>
    <submittedName>
        <fullName evidence="1">Uncharacterized protein</fullName>
    </submittedName>
</protein>
<dbReference type="AlphaFoldDB" id="A0A8I6XZM3"/>
<keyword evidence="2" id="KW-1185">Reference proteome</keyword>
<evidence type="ECO:0000313" key="2">
    <source>
        <dbReference type="Proteomes" id="UP000011116"/>
    </source>
</evidence>
<reference evidence="1" key="3">
    <citation type="submission" date="2022-01" db="UniProtKB">
        <authorList>
            <consortium name="EnsemblPlants"/>
        </authorList>
    </citation>
    <scope>IDENTIFICATION</scope>
    <source>
        <strain evidence="1">subsp. vulgare</strain>
    </source>
</reference>
<reference evidence="2" key="1">
    <citation type="journal article" date="2012" name="Nature">
        <title>A physical, genetic and functional sequence assembly of the barley genome.</title>
        <authorList>
            <consortium name="The International Barley Genome Sequencing Consortium"/>
            <person name="Mayer K.F."/>
            <person name="Waugh R."/>
            <person name="Brown J.W."/>
            <person name="Schulman A."/>
            <person name="Langridge P."/>
            <person name="Platzer M."/>
            <person name="Fincher G.B."/>
            <person name="Muehlbauer G.J."/>
            <person name="Sato K."/>
            <person name="Close T.J."/>
            <person name="Wise R.P."/>
            <person name="Stein N."/>
        </authorList>
    </citation>
    <scope>NUCLEOTIDE SEQUENCE [LARGE SCALE GENOMIC DNA]</scope>
    <source>
        <strain evidence="2">cv. Morex</strain>
    </source>
</reference>
<evidence type="ECO:0000313" key="1">
    <source>
        <dbReference type="EnsemblPlants" id="HORVU.MOREX.r3.5HG0532240.1.CDS1"/>
    </source>
</evidence>
<proteinExistence type="predicted"/>
<dbReference type="Proteomes" id="UP000011116">
    <property type="component" value="Chromosome 5H"/>
</dbReference>
<organism evidence="1 2">
    <name type="scientific">Hordeum vulgare subsp. vulgare</name>
    <name type="common">Domesticated barley</name>
    <dbReference type="NCBI Taxonomy" id="112509"/>
    <lineage>
        <taxon>Eukaryota</taxon>
        <taxon>Viridiplantae</taxon>
        <taxon>Streptophyta</taxon>
        <taxon>Embryophyta</taxon>
        <taxon>Tracheophyta</taxon>
        <taxon>Spermatophyta</taxon>
        <taxon>Magnoliopsida</taxon>
        <taxon>Liliopsida</taxon>
        <taxon>Poales</taxon>
        <taxon>Poaceae</taxon>
        <taxon>BOP clade</taxon>
        <taxon>Pooideae</taxon>
        <taxon>Triticodae</taxon>
        <taxon>Triticeae</taxon>
        <taxon>Hordeinae</taxon>
        <taxon>Hordeum</taxon>
    </lineage>
</organism>
<dbReference type="Gramene" id="HORVU.MOREX.r2.5HG0442730.1">
    <property type="protein sequence ID" value="HORVU.MOREX.r2.5HG0442730.1.CDS.1"/>
    <property type="gene ID" value="HORVU.MOREX.r2.5HG0442730"/>
</dbReference>
<dbReference type="Gramene" id="HORVU.MOREX.r3.5HG0532240.1">
    <property type="protein sequence ID" value="HORVU.MOREX.r3.5HG0532240.1.CDS1"/>
    <property type="gene ID" value="HORVU.MOREX.r3.5HG0532240"/>
</dbReference>
<name>A0A8I6XZM3_HORVV</name>
<sequence>MSMMRMSRAVIFFLLVELLGCSFVLLLAATCFLLPAKLCVWLQMHCHDFACLHQVSSSVYYIKVSLPALQTGRQAELWRTMQHLCSI</sequence>